<dbReference type="STRING" id="573370.DMR_00860"/>
<dbReference type="Proteomes" id="UP000009071">
    <property type="component" value="Chromosome"/>
</dbReference>
<evidence type="ECO:0000313" key="1">
    <source>
        <dbReference type="EMBL" id="BAH73577.1"/>
    </source>
</evidence>
<dbReference type="eggNOG" id="ENOG5032D90">
    <property type="taxonomic scope" value="Bacteria"/>
</dbReference>
<dbReference type="EMBL" id="AP010904">
    <property type="protein sequence ID" value="BAH73577.1"/>
    <property type="molecule type" value="Genomic_DNA"/>
</dbReference>
<reference evidence="1 2" key="1">
    <citation type="journal article" date="2009" name="Genome Res.">
        <title>Whole genome sequence of Desulfovibrio magneticus strain RS-1 revealed common gene clusters in magnetotactic bacteria.</title>
        <authorList>
            <person name="Nakazawa H."/>
            <person name="Arakaki A."/>
            <person name="Narita-Yamada S."/>
            <person name="Yashiro I."/>
            <person name="Jinno K."/>
            <person name="Aoki N."/>
            <person name="Tsuruyama A."/>
            <person name="Okamura Y."/>
            <person name="Tanikawa S."/>
            <person name="Fujita N."/>
            <person name="Takeyama H."/>
            <person name="Matsunaga T."/>
        </authorList>
    </citation>
    <scope>NUCLEOTIDE SEQUENCE [LARGE SCALE GENOMIC DNA]</scope>
    <source>
        <strain evidence="2">ATCC 700980 / DSM 13731 / RS-1</strain>
    </source>
</reference>
<evidence type="ECO:0000313" key="2">
    <source>
        <dbReference type="Proteomes" id="UP000009071"/>
    </source>
</evidence>
<keyword evidence="2" id="KW-1185">Reference proteome</keyword>
<dbReference type="KEGG" id="dma:DMR_00860"/>
<dbReference type="OrthoDB" id="5446649at2"/>
<dbReference type="HOGENOM" id="CLU_920482_0_0_7"/>
<protein>
    <recommendedName>
        <fullName evidence="3">Queuine tRNA-ribosyltransferase</fullName>
    </recommendedName>
</protein>
<name>C4XTR2_SOLM1</name>
<dbReference type="RefSeq" id="WP_012749670.1">
    <property type="nucleotide sequence ID" value="NC_012796.1"/>
</dbReference>
<dbReference type="AlphaFoldDB" id="C4XTR2"/>
<accession>C4XTR2</accession>
<proteinExistence type="predicted"/>
<organism evidence="1 2">
    <name type="scientific">Solidesulfovibrio magneticus (strain ATCC 700980 / DSM 13731 / RS-1)</name>
    <name type="common">Desulfovibrio magneticus</name>
    <dbReference type="NCBI Taxonomy" id="573370"/>
    <lineage>
        <taxon>Bacteria</taxon>
        <taxon>Pseudomonadati</taxon>
        <taxon>Thermodesulfobacteriota</taxon>
        <taxon>Desulfovibrionia</taxon>
        <taxon>Desulfovibrionales</taxon>
        <taxon>Desulfovibrionaceae</taxon>
        <taxon>Solidesulfovibrio</taxon>
    </lineage>
</organism>
<evidence type="ECO:0008006" key="3">
    <source>
        <dbReference type="Google" id="ProtNLM"/>
    </source>
</evidence>
<sequence length="291" mass="33281">MRIYQSSITAASLRLLKKLKPDIKIHVLRSYLVDGPGTFEILSTNPGNIKSLALDSGTFSITENTHKHHIDVLNYADFLEDCSSFYNFYFGFDPEHGDEGTESSIENQRILEAKGFTPIPVIQNLQLEVDYYTSQASKYPFVAIGSTRKKNIDDLVKATNILHSANIKVHWFGIGSFAKLTKAPVWSSDCSSFAQWIKNGRLIYFDEVNGKEVSFATREYSKNGEPNKDYVRLHPLCEDYEEWLHGRLGLSLEDVIHHGDMKLAVNSYYFYELEQKLTKEQMAKGYIYDCE</sequence>
<gene>
    <name evidence="1" type="ordered locus">DMR_00860</name>
</gene>